<keyword evidence="6" id="KW-0393">Immunoglobulin domain</keyword>
<dbReference type="SUPFAM" id="SSF46966">
    <property type="entry name" value="Spectrin repeat"/>
    <property type="match status" value="1"/>
</dbReference>
<comment type="subcellular location">
    <subcellularLocation>
        <location evidence="1">Cytoplasm</location>
    </subcellularLocation>
</comment>
<dbReference type="PANTHER" id="PTHR47633">
    <property type="entry name" value="IMMUNOGLOBULIN"/>
    <property type="match status" value="1"/>
</dbReference>
<evidence type="ECO:0000256" key="7">
    <source>
        <dbReference type="SAM" id="Coils"/>
    </source>
</evidence>
<dbReference type="InterPro" id="IPR013783">
    <property type="entry name" value="Ig-like_fold"/>
</dbReference>
<evidence type="ECO:0000256" key="3">
    <source>
        <dbReference type="ARBA" id="ARBA00022490"/>
    </source>
</evidence>
<keyword evidence="11" id="KW-1185">Reference proteome</keyword>
<evidence type="ECO:0000256" key="2">
    <source>
        <dbReference type="ARBA" id="ARBA00022433"/>
    </source>
</evidence>
<dbReference type="FunFam" id="2.60.40.10:FF:000557">
    <property type="entry name" value="Myosin binding protein Ha"/>
    <property type="match status" value="1"/>
</dbReference>
<dbReference type="Pfam" id="PF07679">
    <property type="entry name" value="I-set"/>
    <property type="match status" value="2"/>
</dbReference>
<dbReference type="InterPro" id="IPR036179">
    <property type="entry name" value="Ig-like_dom_sf"/>
</dbReference>
<dbReference type="CDD" id="cd00176">
    <property type="entry name" value="SPEC"/>
    <property type="match status" value="1"/>
</dbReference>
<dbReference type="InterPro" id="IPR002017">
    <property type="entry name" value="Spectrin_repeat"/>
</dbReference>
<evidence type="ECO:0000256" key="1">
    <source>
        <dbReference type="ARBA" id="ARBA00004496"/>
    </source>
</evidence>
<dbReference type="SMART" id="SM00409">
    <property type="entry name" value="IG"/>
    <property type="match status" value="2"/>
</dbReference>
<proteinExistence type="predicted"/>
<keyword evidence="3" id="KW-0963">Cytoplasm</keyword>
<keyword evidence="4" id="KW-0130">Cell adhesion</keyword>
<dbReference type="OrthoDB" id="2152335at2759"/>
<dbReference type="EMBL" id="CADEPI010001014">
    <property type="protein sequence ID" value="CAB3388931.1"/>
    <property type="molecule type" value="Genomic_DNA"/>
</dbReference>
<dbReference type="Pfam" id="PF00435">
    <property type="entry name" value="Spectrin"/>
    <property type="match status" value="1"/>
</dbReference>
<evidence type="ECO:0000313" key="10">
    <source>
        <dbReference type="EMBL" id="CAB3388931.1"/>
    </source>
</evidence>
<keyword evidence="2" id="KW-0787">Thick filament</keyword>
<sequence length="947" mass="106197">MTTRTVLTWVGQAYMTLDWVSRLDSQLYPILDTEETNPRILVRLLEDRQSRVVPETQRAQAEVELRLNAVETLQVQGESANQRERLIKQLVELKQRFAILIADYHLLLQMLIALFKNTIELEKTTDNVANQLMSTILPTDPVSVERMIKEHEASKNIVMELFRFNSAQIEQVVDKIKRQEPKQAALLDERKIYDIFSRKEETWEQNWLQRKESMEQHLQRCQFDADLQQLNTQLAELGAQMSRVRGQLGESLSTARANQEAFVTFEKTIELLERRVTTFISTAERLTSAEHMSANHVQQELERLHTRWAGLRSQVAEVKRLIDLSVQYFILLEQAEEWFKEGSRLLVTIARRSTSVKTPEEASILLDEVDRFLKSGEAKQDERIEQIKFIASQLYGDSKIKQITTVFIDSKEMIESFSIVNTELITLTQKLQNDEKERQQKESEILAAAKAEAEAAKQKAVEAEQAKREAEEEAARAAAKAAEEARRAAEAEVARQAALAAEEARRASESDAARRAIEEAENAKRRAEMETARLTAEMELVARRAAEADAARAAAAEEDERRRKRDSESARIALLEAQRAFEEEARRSAALAAEEARRAAEANMERLVAEAAAEARKAAAAEAARSAAQAMEEARRVSEAEAAKMVAEQQRYFAQAEAQRLALQAAEDARKAAEAETMKLAAQAAEEARRAAEAENARRAAEAARIEAEIEAAKKAAEKDAALRAAAEAAAQEELMKAKLQAHREESTQTLPSAFPPKFIESLNSAVITEGSDFAFQCRVTGEPDPNIEWLRNGSSIENNPRYLISRMAEGICKLEITKTLQDDAGRFSCRAINEAGRAEVEATLSVKEPVPTVSPPTFTKTLESARVKEGSSHQLECIVHGYPLPTVQWYKNGVCVDSSPDYTIGFNNGHAVLVLDEVSLEDEATFLCQAYNRLGNCRSEANLIVE</sequence>
<dbReference type="Gene3D" id="1.20.58.60">
    <property type="match status" value="1"/>
</dbReference>
<keyword evidence="5" id="KW-0514">Muscle protein</keyword>
<dbReference type="SUPFAM" id="SSF48726">
    <property type="entry name" value="Immunoglobulin"/>
    <property type="match status" value="2"/>
</dbReference>
<evidence type="ECO:0000259" key="9">
    <source>
        <dbReference type="PROSITE" id="PS50835"/>
    </source>
</evidence>
<evidence type="ECO:0000313" key="11">
    <source>
        <dbReference type="Proteomes" id="UP000494165"/>
    </source>
</evidence>
<organism evidence="10 11">
    <name type="scientific">Cloeon dipterum</name>
    <dbReference type="NCBI Taxonomy" id="197152"/>
    <lineage>
        <taxon>Eukaryota</taxon>
        <taxon>Metazoa</taxon>
        <taxon>Ecdysozoa</taxon>
        <taxon>Arthropoda</taxon>
        <taxon>Hexapoda</taxon>
        <taxon>Insecta</taxon>
        <taxon>Pterygota</taxon>
        <taxon>Palaeoptera</taxon>
        <taxon>Ephemeroptera</taxon>
        <taxon>Pisciforma</taxon>
        <taxon>Baetidae</taxon>
        <taxon>Cloeon</taxon>
    </lineage>
</organism>
<feature type="region of interest" description="Disordered" evidence="8">
    <location>
        <begin position="545"/>
        <end position="568"/>
    </location>
</feature>
<dbReference type="FunFam" id="2.60.40.10:FF:000425">
    <property type="entry name" value="Myosin light chain kinase"/>
    <property type="match status" value="1"/>
</dbReference>
<name>A0A8S1E869_9INSE</name>
<dbReference type="GO" id="GO:0032982">
    <property type="term" value="C:myosin filament"/>
    <property type="evidence" value="ECO:0007669"/>
    <property type="project" value="UniProtKB-KW"/>
</dbReference>
<evidence type="ECO:0000256" key="5">
    <source>
        <dbReference type="ARBA" id="ARBA00023179"/>
    </source>
</evidence>
<dbReference type="InterPro" id="IPR007110">
    <property type="entry name" value="Ig-like_dom"/>
</dbReference>
<dbReference type="GO" id="GO:0005737">
    <property type="term" value="C:cytoplasm"/>
    <property type="evidence" value="ECO:0007669"/>
    <property type="project" value="UniProtKB-SubCell"/>
</dbReference>
<evidence type="ECO:0000256" key="8">
    <source>
        <dbReference type="SAM" id="MobiDB-lite"/>
    </source>
</evidence>
<keyword evidence="7" id="KW-0175">Coiled coil</keyword>
<dbReference type="Gene3D" id="2.60.40.10">
    <property type="entry name" value="Immunoglobulins"/>
    <property type="match status" value="2"/>
</dbReference>
<dbReference type="Proteomes" id="UP000494165">
    <property type="component" value="Unassembled WGS sequence"/>
</dbReference>
<comment type="caution">
    <text evidence="10">The sequence shown here is derived from an EMBL/GenBank/DDBJ whole genome shotgun (WGS) entry which is preliminary data.</text>
</comment>
<evidence type="ECO:0000256" key="6">
    <source>
        <dbReference type="ARBA" id="ARBA00023319"/>
    </source>
</evidence>
<feature type="compositionally biased region" description="Basic and acidic residues" evidence="8">
    <location>
        <begin position="559"/>
        <end position="568"/>
    </location>
</feature>
<dbReference type="SMART" id="SM00408">
    <property type="entry name" value="IGc2"/>
    <property type="match status" value="2"/>
</dbReference>
<dbReference type="AlphaFoldDB" id="A0A8S1E869"/>
<dbReference type="InterPro" id="IPR018159">
    <property type="entry name" value="Spectrin/alpha-actinin"/>
</dbReference>
<dbReference type="PROSITE" id="PS50835">
    <property type="entry name" value="IG_LIKE"/>
    <property type="match status" value="2"/>
</dbReference>
<dbReference type="GO" id="GO:0004672">
    <property type="term" value="F:protein kinase activity"/>
    <property type="evidence" value="ECO:0007669"/>
    <property type="project" value="TreeGrafter"/>
</dbReference>
<dbReference type="InterPro" id="IPR013098">
    <property type="entry name" value="Ig_I-set"/>
</dbReference>
<feature type="domain" description="Ig-like" evidence="9">
    <location>
        <begin position="857"/>
        <end position="945"/>
    </location>
</feature>
<evidence type="ECO:0000256" key="4">
    <source>
        <dbReference type="ARBA" id="ARBA00022889"/>
    </source>
</evidence>
<dbReference type="GO" id="GO:0007155">
    <property type="term" value="P:cell adhesion"/>
    <property type="evidence" value="ECO:0007669"/>
    <property type="project" value="UniProtKB-KW"/>
</dbReference>
<feature type="domain" description="Ig-like" evidence="9">
    <location>
        <begin position="757"/>
        <end position="846"/>
    </location>
</feature>
<dbReference type="InterPro" id="IPR003598">
    <property type="entry name" value="Ig_sub2"/>
</dbReference>
<feature type="non-terminal residue" evidence="10">
    <location>
        <position position="1"/>
    </location>
</feature>
<accession>A0A8S1E869</accession>
<gene>
    <name evidence="10" type="ORF">CLODIP_2_CD05840</name>
</gene>
<feature type="coiled-coil region" evidence="7">
    <location>
        <begin position="424"/>
        <end position="537"/>
    </location>
</feature>
<feature type="coiled-coil region" evidence="7">
    <location>
        <begin position="590"/>
        <end position="746"/>
    </location>
</feature>
<protein>
    <recommendedName>
        <fullName evidence="9">Ig-like domain-containing protein</fullName>
    </recommendedName>
</protein>
<dbReference type="InterPro" id="IPR003599">
    <property type="entry name" value="Ig_sub"/>
</dbReference>
<reference evidence="10 11" key="1">
    <citation type="submission" date="2020-04" db="EMBL/GenBank/DDBJ databases">
        <authorList>
            <person name="Alioto T."/>
            <person name="Alioto T."/>
            <person name="Gomez Garrido J."/>
        </authorList>
    </citation>
    <scope>NUCLEOTIDE SEQUENCE [LARGE SCALE GENOMIC DNA]</scope>
</reference>
<dbReference type="SMART" id="SM00150">
    <property type="entry name" value="SPEC"/>
    <property type="match status" value="1"/>
</dbReference>